<comment type="caution">
    <text evidence="1">Lacks conserved residue(s) required for the propagation of feature annotation.</text>
</comment>
<keyword evidence="1" id="KW-0472">Membrane</keyword>
<dbReference type="CTD" id="6754799"/>
<dbReference type="InterPro" id="IPR039797">
    <property type="entry name" value="Pecanex"/>
</dbReference>
<name>B3S0S5_TRIAD</name>
<dbReference type="eggNOG" id="KOG3604">
    <property type="taxonomic scope" value="Eukaryota"/>
</dbReference>
<dbReference type="GO" id="GO:0016020">
    <property type="term" value="C:membrane"/>
    <property type="evidence" value="ECO:0007669"/>
    <property type="project" value="UniProtKB-SubCell"/>
</dbReference>
<dbReference type="OMA" id="YCCTITA"/>
<dbReference type="PANTHER" id="PTHR12372:SF7">
    <property type="entry name" value="PROTEIN PECANEX"/>
    <property type="match status" value="1"/>
</dbReference>
<dbReference type="EMBL" id="DS985246">
    <property type="protein sequence ID" value="EDV23693.1"/>
    <property type="molecule type" value="Genomic_DNA"/>
</dbReference>
<keyword evidence="3" id="KW-1185">Reference proteome</keyword>
<protein>
    <recommendedName>
        <fullName evidence="1">Pecanex-like protein</fullName>
    </recommendedName>
</protein>
<evidence type="ECO:0000313" key="3">
    <source>
        <dbReference type="Proteomes" id="UP000009022"/>
    </source>
</evidence>
<gene>
    <name evidence="2" type="ORF">TRIADDRAFT_26428</name>
</gene>
<organism evidence="2 3">
    <name type="scientific">Trichoplax adhaerens</name>
    <name type="common">Trichoplax reptans</name>
    <dbReference type="NCBI Taxonomy" id="10228"/>
    <lineage>
        <taxon>Eukaryota</taxon>
        <taxon>Metazoa</taxon>
        <taxon>Placozoa</taxon>
        <taxon>Uniplacotomia</taxon>
        <taxon>Trichoplacea</taxon>
        <taxon>Trichoplacidae</taxon>
        <taxon>Trichoplax</taxon>
    </lineage>
</organism>
<dbReference type="HOGENOM" id="CLU_2418822_0_0_1"/>
<proteinExistence type="inferred from homology"/>
<keyword evidence="1" id="KW-0812">Transmembrane</keyword>
<dbReference type="RefSeq" id="XP_002113219.1">
    <property type="nucleotide sequence ID" value="XM_002113183.1"/>
</dbReference>
<dbReference type="KEGG" id="tad:TRIADDRAFT_26428"/>
<dbReference type="AlphaFoldDB" id="B3S0S5"/>
<comment type="subcellular location">
    <subcellularLocation>
        <location evidence="1">Membrane</location>
        <topology evidence="1">Multi-pass membrane protein</topology>
    </subcellularLocation>
</comment>
<accession>B3S0S5</accession>
<dbReference type="GeneID" id="6754799"/>
<dbReference type="InParanoid" id="B3S0S5"/>
<keyword evidence="1" id="KW-1133">Transmembrane helix</keyword>
<reference evidence="2 3" key="1">
    <citation type="journal article" date="2008" name="Nature">
        <title>The Trichoplax genome and the nature of placozoans.</title>
        <authorList>
            <person name="Srivastava M."/>
            <person name="Begovic E."/>
            <person name="Chapman J."/>
            <person name="Putnam N.H."/>
            <person name="Hellsten U."/>
            <person name="Kawashima T."/>
            <person name="Kuo A."/>
            <person name="Mitros T."/>
            <person name="Salamov A."/>
            <person name="Carpenter M.L."/>
            <person name="Signorovitch A.Y."/>
            <person name="Moreno M.A."/>
            <person name="Kamm K."/>
            <person name="Grimwood J."/>
            <person name="Schmutz J."/>
            <person name="Shapiro H."/>
            <person name="Grigoriev I.V."/>
            <person name="Buss L.W."/>
            <person name="Schierwater B."/>
            <person name="Dellaporta S.L."/>
            <person name="Rokhsar D.S."/>
        </authorList>
    </citation>
    <scope>NUCLEOTIDE SEQUENCE [LARGE SCALE GENOMIC DNA]</scope>
    <source>
        <strain evidence="2 3">Grell-BS-1999</strain>
    </source>
</reference>
<sequence>MGSQIVRIFRQGVWASLTGGWFYDPHHDIFTNTVHMYSWLFFLCFPLTLYIIIATGWAALLVYCCTITATFAVVKVINYRVHLSFDKKAKEDESNKQV</sequence>
<comment type="similarity">
    <text evidence="1">Belongs to the pecanex family.</text>
</comment>
<dbReference type="Proteomes" id="UP000009022">
    <property type="component" value="Unassembled WGS sequence"/>
</dbReference>
<dbReference type="OrthoDB" id="10037631at2759"/>
<feature type="transmembrane region" description="Helical" evidence="1">
    <location>
        <begin position="60"/>
        <end position="78"/>
    </location>
</feature>
<feature type="transmembrane region" description="Helical" evidence="1">
    <location>
        <begin position="36"/>
        <end position="54"/>
    </location>
</feature>
<evidence type="ECO:0000313" key="2">
    <source>
        <dbReference type="EMBL" id="EDV23693.1"/>
    </source>
</evidence>
<dbReference type="PANTHER" id="PTHR12372">
    <property type="entry name" value="PECANEX"/>
    <property type="match status" value="1"/>
</dbReference>
<evidence type="ECO:0000256" key="1">
    <source>
        <dbReference type="RuleBase" id="RU367089"/>
    </source>
</evidence>